<name>A0A1D1ZWN5_AUXPR</name>
<proteinExistence type="predicted"/>
<gene>
    <name evidence="1" type="ORF">g.1467</name>
</gene>
<protein>
    <submittedName>
        <fullName evidence="1">Uncharacterized protein</fullName>
    </submittedName>
</protein>
<dbReference type="EMBL" id="GDKF01007270">
    <property type="protein sequence ID" value="JAT71352.1"/>
    <property type="molecule type" value="Transcribed_RNA"/>
</dbReference>
<dbReference type="AlphaFoldDB" id="A0A1D1ZWN5"/>
<accession>A0A1D1ZWN5</accession>
<sequence length="201" mass="21994">MPTLARPSRWDRRDGPIRLNADAMNHWLRLRHAFPAPRTDGLLRLELGLDLNLRQPKSRPVPWASCLLKITKGPLAPGAIEVNPYWATYNRSWVVARGRLPLDAKLGACWDGTPHVEVGVGSLPIIAIAAAGMLVAGKPIRVTRKEVGGWRLHLGLPRQRAAAGEPYTLEPALELDAGVQRVGRALELSLGQLSAVLRVSQ</sequence>
<reference evidence="1" key="1">
    <citation type="submission" date="2015-08" db="EMBL/GenBank/DDBJ databases">
        <authorList>
            <person name="Babu N.S."/>
            <person name="Beckwith C.J."/>
            <person name="Beseler K.G."/>
            <person name="Brison A."/>
            <person name="Carone J.V."/>
            <person name="Caskin T.P."/>
            <person name="Diamond M."/>
            <person name="Durham M.E."/>
            <person name="Foxe J.M."/>
            <person name="Go M."/>
            <person name="Henderson B.A."/>
            <person name="Jones I.B."/>
            <person name="McGettigan J.A."/>
            <person name="Micheletti S.J."/>
            <person name="Nasrallah M.E."/>
            <person name="Ortiz D."/>
            <person name="Piller C.R."/>
            <person name="Privatt S.R."/>
            <person name="Schneider S.L."/>
            <person name="Sharp S."/>
            <person name="Smith T.C."/>
            <person name="Stanton J.D."/>
            <person name="Ullery H.E."/>
            <person name="Wilson R.J."/>
            <person name="Serrano M.G."/>
            <person name="Buck G."/>
            <person name="Lee V."/>
            <person name="Wang Y."/>
            <person name="Carvalho R."/>
            <person name="Voegtly L."/>
            <person name="Shi R."/>
            <person name="Duckworth R."/>
            <person name="Johnson A."/>
            <person name="Loviza R."/>
            <person name="Walstead R."/>
            <person name="Shah Z."/>
            <person name="Kiflezghi M."/>
            <person name="Wade K."/>
            <person name="Ball S.L."/>
            <person name="Bradley K.W."/>
            <person name="Asai D.J."/>
            <person name="Bowman C.A."/>
            <person name="Russell D.A."/>
            <person name="Pope W.H."/>
            <person name="Jacobs-Sera D."/>
            <person name="Hendrix R.W."/>
            <person name="Hatfull G.F."/>
        </authorList>
    </citation>
    <scope>NUCLEOTIDE SEQUENCE</scope>
</reference>
<evidence type="ECO:0000313" key="1">
    <source>
        <dbReference type="EMBL" id="JAT71352.1"/>
    </source>
</evidence>
<organism evidence="1">
    <name type="scientific">Auxenochlorella protothecoides</name>
    <name type="common">Green microalga</name>
    <name type="synonym">Chlorella protothecoides</name>
    <dbReference type="NCBI Taxonomy" id="3075"/>
    <lineage>
        <taxon>Eukaryota</taxon>
        <taxon>Viridiplantae</taxon>
        <taxon>Chlorophyta</taxon>
        <taxon>core chlorophytes</taxon>
        <taxon>Trebouxiophyceae</taxon>
        <taxon>Chlorellales</taxon>
        <taxon>Chlorellaceae</taxon>
        <taxon>Auxenochlorella</taxon>
    </lineage>
</organism>